<evidence type="ECO:0000259" key="3">
    <source>
        <dbReference type="PROSITE" id="PS51186"/>
    </source>
</evidence>
<keyword evidence="5" id="KW-1185">Reference proteome</keyword>
<reference evidence="4" key="2">
    <citation type="submission" date="2020-09" db="EMBL/GenBank/DDBJ databases">
        <authorList>
            <person name="Sun Q."/>
            <person name="Kim S."/>
        </authorList>
    </citation>
    <scope>NUCLEOTIDE SEQUENCE</scope>
    <source>
        <strain evidence="4">KCTC 32296</strain>
    </source>
</reference>
<evidence type="ECO:0000256" key="1">
    <source>
        <dbReference type="ARBA" id="ARBA00022679"/>
    </source>
</evidence>
<dbReference type="RefSeq" id="WP_189487122.1">
    <property type="nucleotide sequence ID" value="NZ_BMZB01000003.1"/>
</dbReference>
<dbReference type="InterPro" id="IPR000182">
    <property type="entry name" value="GNAT_dom"/>
</dbReference>
<dbReference type="InterPro" id="IPR050832">
    <property type="entry name" value="Bact_Acetyltransf"/>
</dbReference>
<name>A0A918UWE5_9CAUL</name>
<dbReference type="PROSITE" id="PS51186">
    <property type="entry name" value="GNAT"/>
    <property type="match status" value="1"/>
</dbReference>
<dbReference type="PANTHER" id="PTHR43877">
    <property type="entry name" value="AMINOALKYLPHOSPHONATE N-ACETYLTRANSFERASE-RELATED-RELATED"/>
    <property type="match status" value="1"/>
</dbReference>
<dbReference type="InterPro" id="IPR016181">
    <property type="entry name" value="Acyl_CoA_acyltransferase"/>
</dbReference>
<evidence type="ECO:0000313" key="5">
    <source>
        <dbReference type="Proteomes" id="UP000662572"/>
    </source>
</evidence>
<dbReference type="EMBL" id="BMZB01000003">
    <property type="protein sequence ID" value="GGZ37783.1"/>
    <property type="molecule type" value="Genomic_DNA"/>
</dbReference>
<dbReference type="Pfam" id="PF00583">
    <property type="entry name" value="Acetyltransf_1"/>
    <property type="match status" value="1"/>
</dbReference>
<dbReference type="SUPFAM" id="SSF55729">
    <property type="entry name" value="Acyl-CoA N-acyltransferases (Nat)"/>
    <property type="match status" value="1"/>
</dbReference>
<feature type="domain" description="N-acetyltransferase" evidence="3">
    <location>
        <begin position="1"/>
        <end position="142"/>
    </location>
</feature>
<dbReference type="Proteomes" id="UP000662572">
    <property type="component" value="Unassembled WGS sequence"/>
</dbReference>
<dbReference type="GO" id="GO:0016747">
    <property type="term" value="F:acyltransferase activity, transferring groups other than amino-acyl groups"/>
    <property type="evidence" value="ECO:0007669"/>
    <property type="project" value="InterPro"/>
</dbReference>
<dbReference type="Gene3D" id="3.40.630.30">
    <property type="match status" value="1"/>
</dbReference>
<evidence type="ECO:0000256" key="2">
    <source>
        <dbReference type="ARBA" id="ARBA00023315"/>
    </source>
</evidence>
<accession>A0A918UWE5</accession>
<comment type="caution">
    <text evidence="4">The sequence shown here is derived from an EMBL/GenBank/DDBJ whole genome shotgun (WGS) entry which is preliminary data.</text>
</comment>
<keyword evidence="2" id="KW-0012">Acyltransferase</keyword>
<reference evidence="4" key="1">
    <citation type="journal article" date="2014" name="Int. J. Syst. Evol. Microbiol.">
        <title>Complete genome sequence of Corynebacterium casei LMG S-19264T (=DSM 44701T), isolated from a smear-ripened cheese.</title>
        <authorList>
            <consortium name="US DOE Joint Genome Institute (JGI-PGF)"/>
            <person name="Walter F."/>
            <person name="Albersmeier A."/>
            <person name="Kalinowski J."/>
            <person name="Ruckert C."/>
        </authorList>
    </citation>
    <scope>NUCLEOTIDE SEQUENCE</scope>
    <source>
        <strain evidence="4">KCTC 32296</strain>
    </source>
</reference>
<dbReference type="PANTHER" id="PTHR43877:SF2">
    <property type="entry name" value="AMINOALKYLPHOSPHONATE N-ACETYLTRANSFERASE-RELATED"/>
    <property type="match status" value="1"/>
</dbReference>
<keyword evidence="1" id="KW-0808">Transferase</keyword>
<dbReference type="AlphaFoldDB" id="A0A918UWE5"/>
<gene>
    <name evidence="4" type="ORF">GCM10011273_25330</name>
</gene>
<organism evidence="4 5">
    <name type="scientific">Asticcacaulis endophyticus</name>
    <dbReference type="NCBI Taxonomy" id="1395890"/>
    <lineage>
        <taxon>Bacteria</taxon>
        <taxon>Pseudomonadati</taxon>
        <taxon>Pseudomonadota</taxon>
        <taxon>Alphaproteobacteria</taxon>
        <taxon>Caulobacterales</taxon>
        <taxon>Caulobacteraceae</taxon>
        <taxon>Asticcacaulis</taxon>
    </lineage>
</organism>
<proteinExistence type="predicted"/>
<dbReference type="CDD" id="cd04301">
    <property type="entry name" value="NAT_SF"/>
    <property type="match status" value="1"/>
</dbReference>
<evidence type="ECO:0000313" key="4">
    <source>
        <dbReference type="EMBL" id="GGZ37783.1"/>
    </source>
</evidence>
<sequence>MAIVKLAQSDDDIRRCFPVMKALRPHLQDDEDLLERARRQMSESGWRLAYVEDDGQVVACAGFRIHEWLVSGKILYVDDLVSAQDQRSRGYGKALLDWLKTLAKSEGCTQLRLDSGTHRTQAHRFYFREGLVISSFHFETTL</sequence>
<protein>
    <submittedName>
        <fullName evidence="4">N-acetyltransferase GCN5</fullName>
    </submittedName>
</protein>